<name>A0ABD2X8Y7_9HYME</name>
<keyword evidence="2" id="KW-0090">Biological rhythms</keyword>
<evidence type="ECO:0000313" key="6">
    <source>
        <dbReference type="Proteomes" id="UP001627154"/>
    </source>
</evidence>
<dbReference type="InterPro" id="IPR038606">
    <property type="entry name" value="To_sf"/>
</dbReference>
<dbReference type="InterPro" id="IPR010562">
    <property type="entry name" value="Haemolymph_juvenile_hormone-bd"/>
</dbReference>
<organism evidence="5 6">
    <name type="scientific">Trichogramma kaykai</name>
    <dbReference type="NCBI Taxonomy" id="54128"/>
    <lineage>
        <taxon>Eukaryota</taxon>
        <taxon>Metazoa</taxon>
        <taxon>Ecdysozoa</taxon>
        <taxon>Arthropoda</taxon>
        <taxon>Hexapoda</taxon>
        <taxon>Insecta</taxon>
        <taxon>Pterygota</taxon>
        <taxon>Neoptera</taxon>
        <taxon>Endopterygota</taxon>
        <taxon>Hymenoptera</taxon>
        <taxon>Apocrita</taxon>
        <taxon>Proctotrupomorpha</taxon>
        <taxon>Chalcidoidea</taxon>
        <taxon>Trichogrammatidae</taxon>
        <taxon>Trichogramma</taxon>
    </lineage>
</organism>
<feature type="chain" id="PRO_5044785869" evidence="4">
    <location>
        <begin position="21"/>
        <end position="243"/>
    </location>
</feature>
<gene>
    <name evidence="5" type="ORF">TKK_005384</name>
</gene>
<feature type="signal peptide" evidence="4">
    <location>
        <begin position="1"/>
        <end position="20"/>
    </location>
</feature>
<comment type="caution">
    <text evidence="5">The sequence shown here is derived from an EMBL/GenBank/DDBJ whole genome shotgun (WGS) entry which is preliminary data.</text>
</comment>
<protein>
    <submittedName>
        <fullName evidence="5">Uncharacterized protein</fullName>
    </submittedName>
</protein>
<reference evidence="5 6" key="1">
    <citation type="journal article" date="2024" name="bioRxiv">
        <title>A reference genome for Trichogramma kaykai: A tiny desert-dwelling parasitoid wasp with competing sex-ratio distorters.</title>
        <authorList>
            <person name="Culotta J."/>
            <person name="Lindsey A.R."/>
        </authorList>
    </citation>
    <scope>NUCLEOTIDE SEQUENCE [LARGE SCALE GENOMIC DNA]</scope>
    <source>
        <strain evidence="5 6">KSX58</strain>
    </source>
</reference>
<dbReference type="AlphaFoldDB" id="A0ABD2X8Y7"/>
<dbReference type="EMBL" id="JBJJXI010000045">
    <property type="protein sequence ID" value="KAL3401569.1"/>
    <property type="molecule type" value="Genomic_DNA"/>
</dbReference>
<evidence type="ECO:0000256" key="4">
    <source>
        <dbReference type="SAM" id="SignalP"/>
    </source>
</evidence>
<evidence type="ECO:0000256" key="3">
    <source>
        <dbReference type="ARBA" id="ARBA00060902"/>
    </source>
</evidence>
<dbReference type="PANTHER" id="PTHR11008:SF39">
    <property type="entry name" value="CIRCADIAN CLOCK-CONTROLLED PROTEIN-LIKE PROTEIN"/>
    <property type="match status" value="1"/>
</dbReference>
<keyword evidence="6" id="KW-1185">Reference proteome</keyword>
<dbReference type="GO" id="GO:0007623">
    <property type="term" value="P:circadian rhythm"/>
    <property type="evidence" value="ECO:0007669"/>
    <property type="project" value="UniProtKB-ARBA"/>
</dbReference>
<proteinExistence type="inferred from homology"/>
<dbReference type="SMART" id="SM00700">
    <property type="entry name" value="JHBP"/>
    <property type="match status" value="1"/>
</dbReference>
<comment type="similarity">
    <text evidence="3">Belongs to the TO family.</text>
</comment>
<sequence>MISKKFTVLCLATLFGLSNALVPSYIEVCGRRNPKLDQCVIDSAMKLLPKLKDGIPELDVPPLEPLEIEELPMANLDSFRASATDVKLRGLSNFTIKNLKVKLQDHKIYIEVLFPRVHLNSDYNVKAKILVPIAEKGPIDMITENIAAKTTMKFRLIERRGRQIMFWEEMTTKIFIKDYTANFEPGEQKPLTQAINQVLQTNRKEIIESITPSLERAISKQILDISNRISKHFSYEELFPDRE</sequence>
<dbReference type="Pfam" id="PF06585">
    <property type="entry name" value="JHBP"/>
    <property type="match status" value="1"/>
</dbReference>
<evidence type="ECO:0000256" key="2">
    <source>
        <dbReference type="ARBA" id="ARBA00023108"/>
    </source>
</evidence>
<dbReference type="Gene3D" id="3.15.10.30">
    <property type="entry name" value="Haemolymph juvenile hormone binding protein"/>
    <property type="match status" value="1"/>
</dbReference>
<dbReference type="PANTHER" id="PTHR11008">
    <property type="entry name" value="PROTEIN TAKEOUT-LIKE PROTEIN"/>
    <property type="match status" value="1"/>
</dbReference>
<keyword evidence="1 4" id="KW-0732">Signal</keyword>
<dbReference type="FunFam" id="3.15.10.30:FF:000001">
    <property type="entry name" value="Takeout-like protein 1"/>
    <property type="match status" value="1"/>
</dbReference>
<evidence type="ECO:0000256" key="1">
    <source>
        <dbReference type="ARBA" id="ARBA00022729"/>
    </source>
</evidence>
<dbReference type="Proteomes" id="UP001627154">
    <property type="component" value="Unassembled WGS sequence"/>
</dbReference>
<accession>A0ABD2X8Y7</accession>
<evidence type="ECO:0000313" key="5">
    <source>
        <dbReference type="EMBL" id="KAL3401569.1"/>
    </source>
</evidence>